<protein>
    <submittedName>
        <fullName evidence="1">Uncharacterized protein</fullName>
    </submittedName>
</protein>
<dbReference type="RefSeq" id="YP_010755417.1">
    <property type="nucleotide sequence ID" value="NC_073470.1"/>
</dbReference>
<accession>A0A890V1T5</accession>
<evidence type="ECO:0000313" key="1">
    <source>
        <dbReference type="EMBL" id="QRI45061.1"/>
    </source>
</evidence>
<dbReference type="KEGG" id="vg:80020071"/>
<gene>
    <name evidence="1" type="primary">7</name>
    <name evidence="1" type="ORF">SEA_SHOCKER_7</name>
</gene>
<dbReference type="Proteomes" id="UP000654052">
    <property type="component" value="Segment"/>
</dbReference>
<dbReference type="GeneID" id="80020071"/>
<organism evidence="1 2">
    <name type="scientific">Microbacterium phage Shocker</name>
    <dbReference type="NCBI Taxonomy" id="2805839"/>
    <lineage>
        <taxon>Viruses</taxon>
        <taxon>Duplodnaviria</taxon>
        <taxon>Heunggongvirae</taxon>
        <taxon>Uroviricota</taxon>
        <taxon>Caudoviricetes</taxon>
        <taxon>Shockervirus</taxon>
        <taxon>Shockervirus shocker</taxon>
    </lineage>
</organism>
<sequence>MSESIRERLAKHAPIIGEQTSNPNYVALPISELRELVELAHEAVHPPEEEDGPEIERGYDGVNLRMQCLQLATQVDINRLHASEGGQWHSDPLGLAEAYYSFLTTKDEL</sequence>
<name>A0A890V1T5_9CAUD</name>
<evidence type="ECO:0000313" key="2">
    <source>
        <dbReference type="Proteomes" id="UP000654052"/>
    </source>
</evidence>
<dbReference type="EMBL" id="MW507126">
    <property type="protein sequence ID" value="QRI45061.1"/>
    <property type="molecule type" value="Genomic_DNA"/>
</dbReference>
<proteinExistence type="predicted"/>
<reference evidence="1" key="1">
    <citation type="submission" date="2021-01" db="EMBL/GenBank/DDBJ databases">
        <authorList>
            <person name="Weegman M.K."/>
            <person name="Spring A.S."/>
            <person name="Bonilla J.A."/>
            <person name="Klyczek K."/>
            <person name="Garlena R.A."/>
            <person name="Russell D.A."/>
            <person name="Pope W.H."/>
            <person name="Jacobs-Sera D."/>
            <person name="Hatfull G.F."/>
        </authorList>
    </citation>
    <scope>NUCLEOTIDE SEQUENCE</scope>
</reference>
<keyword evidence="2" id="KW-1185">Reference proteome</keyword>